<evidence type="ECO:0000313" key="9">
    <source>
        <dbReference type="EnsemblMetazoa" id="HelroP179428"/>
    </source>
</evidence>
<dbReference type="Proteomes" id="UP000015101">
    <property type="component" value="Unassembled WGS sequence"/>
</dbReference>
<evidence type="ECO:0000313" key="10">
    <source>
        <dbReference type="Proteomes" id="UP000015101"/>
    </source>
</evidence>
<dbReference type="Gene3D" id="2.120.10.30">
    <property type="entry name" value="TolB, C-terminal domain"/>
    <property type="match status" value="1"/>
</dbReference>
<keyword evidence="2" id="KW-0479">Metal-binding</keyword>
<dbReference type="GO" id="GO:0008270">
    <property type="term" value="F:zinc ion binding"/>
    <property type="evidence" value="ECO:0007669"/>
    <property type="project" value="UniProtKB-KW"/>
</dbReference>
<dbReference type="EnsemblMetazoa" id="HelroT179428">
    <property type="protein sequence ID" value="HelroP179428"/>
    <property type="gene ID" value="HelroG179428"/>
</dbReference>
<dbReference type="PROSITE" id="PS00518">
    <property type="entry name" value="ZF_RING_1"/>
    <property type="match status" value="1"/>
</dbReference>
<evidence type="ECO:0000256" key="4">
    <source>
        <dbReference type="ARBA" id="ARBA00022833"/>
    </source>
</evidence>
<name>T1FEP3_HELRO</name>
<dbReference type="PANTHER" id="PTHR25462:SF291">
    <property type="entry name" value="E3 UBIQUITIN-PROTEIN LIGASE TRIM45"/>
    <property type="match status" value="1"/>
</dbReference>
<dbReference type="Pfam" id="PF13445">
    <property type="entry name" value="zf-RING_UBOX"/>
    <property type="match status" value="1"/>
</dbReference>
<evidence type="ECO:0000313" key="8">
    <source>
        <dbReference type="EMBL" id="ESN95358.1"/>
    </source>
</evidence>
<dbReference type="InterPro" id="IPR013083">
    <property type="entry name" value="Znf_RING/FYVE/PHD"/>
</dbReference>
<evidence type="ECO:0000256" key="1">
    <source>
        <dbReference type="ARBA" id="ARBA00022553"/>
    </source>
</evidence>
<dbReference type="InterPro" id="IPR047153">
    <property type="entry name" value="TRIM45/56/19-like"/>
</dbReference>
<dbReference type="eggNOG" id="KOG2177">
    <property type="taxonomic scope" value="Eukaryota"/>
</dbReference>
<evidence type="ECO:0000259" key="6">
    <source>
        <dbReference type="PROSITE" id="PS50089"/>
    </source>
</evidence>
<reference evidence="9" key="3">
    <citation type="submission" date="2015-06" db="UniProtKB">
        <authorList>
            <consortium name="EnsemblMetazoa"/>
        </authorList>
    </citation>
    <scope>IDENTIFICATION</scope>
</reference>
<reference evidence="8 10" key="2">
    <citation type="journal article" date="2013" name="Nature">
        <title>Insights into bilaterian evolution from three spiralian genomes.</title>
        <authorList>
            <person name="Simakov O."/>
            <person name="Marletaz F."/>
            <person name="Cho S.J."/>
            <person name="Edsinger-Gonzales E."/>
            <person name="Havlak P."/>
            <person name="Hellsten U."/>
            <person name="Kuo D.H."/>
            <person name="Larsson T."/>
            <person name="Lv J."/>
            <person name="Arendt D."/>
            <person name="Savage R."/>
            <person name="Osoegawa K."/>
            <person name="de Jong P."/>
            <person name="Grimwood J."/>
            <person name="Chapman J.A."/>
            <person name="Shapiro H."/>
            <person name="Aerts A."/>
            <person name="Otillar R.P."/>
            <person name="Terry A.Y."/>
            <person name="Boore J.L."/>
            <person name="Grigoriev I.V."/>
            <person name="Lindberg D.R."/>
            <person name="Seaver E.C."/>
            <person name="Weisblat D.A."/>
            <person name="Putnam N.H."/>
            <person name="Rokhsar D.S."/>
        </authorList>
    </citation>
    <scope>NUCLEOTIDE SEQUENCE</scope>
</reference>
<keyword evidence="10" id="KW-1185">Reference proteome</keyword>
<dbReference type="InterPro" id="IPR001841">
    <property type="entry name" value="Znf_RING"/>
</dbReference>
<dbReference type="SUPFAM" id="SSF57845">
    <property type="entry name" value="B-box zinc-binding domain"/>
    <property type="match status" value="1"/>
</dbReference>
<keyword evidence="1" id="KW-0597">Phosphoprotein</keyword>
<dbReference type="InterPro" id="IPR017907">
    <property type="entry name" value="Znf_RING_CS"/>
</dbReference>
<dbReference type="SUPFAM" id="SSF101898">
    <property type="entry name" value="NHL repeat"/>
    <property type="match status" value="1"/>
</dbReference>
<dbReference type="EMBL" id="KB097528">
    <property type="protein sequence ID" value="ESN95358.1"/>
    <property type="molecule type" value="Genomic_DNA"/>
</dbReference>
<dbReference type="STRING" id="6412.T1FEP3"/>
<dbReference type="InterPro" id="IPR000315">
    <property type="entry name" value="Znf_B-box"/>
</dbReference>
<feature type="domain" description="B box-type" evidence="7">
    <location>
        <begin position="86"/>
        <end position="121"/>
    </location>
</feature>
<dbReference type="HOGENOM" id="CLU_488597_0_0_1"/>
<dbReference type="GO" id="GO:0061630">
    <property type="term" value="F:ubiquitin protein ligase activity"/>
    <property type="evidence" value="ECO:0000318"/>
    <property type="project" value="GO_Central"/>
</dbReference>
<dbReference type="OMA" id="KREIWIC"/>
<dbReference type="Gene3D" id="3.30.160.60">
    <property type="entry name" value="Classic Zinc Finger"/>
    <property type="match status" value="1"/>
</dbReference>
<dbReference type="OrthoDB" id="654191at2759"/>
<dbReference type="CTD" id="20207292"/>
<feature type="domain" description="RING-type" evidence="6">
    <location>
        <begin position="8"/>
        <end position="52"/>
    </location>
</feature>
<dbReference type="SMART" id="SM00336">
    <property type="entry name" value="BBOX"/>
    <property type="match status" value="1"/>
</dbReference>
<gene>
    <name evidence="9" type="primary">20207292</name>
    <name evidence="8" type="ORF">HELRODRAFT_179428</name>
</gene>
<organism evidence="9 10">
    <name type="scientific">Helobdella robusta</name>
    <name type="common">Californian leech</name>
    <dbReference type="NCBI Taxonomy" id="6412"/>
    <lineage>
        <taxon>Eukaryota</taxon>
        <taxon>Metazoa</taxon>
        <taxon>Spiralia</taxon>
        <taxon>Lophotrochozoa</taxon>
        <taxon>Annelida</taxon>
        <taxon>Clitellata</taxon>
        <taxon>Hirudinea</taxon>
        <taxon>Rhynchobdellida</taxon>
        <taxon>Glossiphoniidae</taxon>
        <taxon>Helobdella</taxon>
    </lineage>
</organism>
<dbReference type="KEGG" id="hro:HELRODRAFT_179428"/>
<dbReference type="RefSeq" id="XP_009026520.1">
    <property type="nucleotide sequence ID" value="XM_009028272.1"/>
</dbReference>
<evidence type="ECO:0000256" key="3">
    <source>
        <dbReference type="ARBA" id="ARBA00022771"/>
    </source>
</evidence>
<dbReference type="GeneID" id="20207292"/>
<evidence type="ECO:0000256" key="5">
    <source>
        <dbReference type="PROSITE-ProRule" id="PRU00024"/>
    </source>
</evidence>
<dbReference type="EMBL" id="AMQM01006838">
    <property type="status" value="NOT_ANNOTATED_CDS"/>
    <property type="molecule type" value="Genomic_DNA"/>
</dbReference>
<dbReference type="InParanoid" id="T1FEP3"/>
<evidence type="ECO:0000259" key="7">
    <source>
        <dbReference type="PROSITE" id="PS50119"/>
    </source>
</evidence>
<dbReference type="AlphaFoldDB" id="T1FEP3"/>
<dbReference type="PROSITE" id="PS50089">
    <property type="entry name" value="ZF_RING_2"/>
    <property type="match status" value="1"/>
</dbReference>
<accession>T1FEP3</accession>
<dbReference type="PANTHER" id="PTHR25462">
    <property type="entry name" value="BONUS, ISOFORM C-RELATED"/>
    <property type="match status" value="1"/>
</dbReference>
<dbReference type="PROSITE" id="PS50119">
    <property type="entry name" value="ZF_BBOX"/>
    <property type="match status" value="1"/>
</dbReference>
<dbReference type="Gene3D" id="3.30.40.10">
    <property type="entry name" value="Zinc/RING finger domain, C3HC4 (zinc finger)"/>
    <property type="match status" value="1"/>
</dbReference>
<dbReference type="SUPFAM" id="SSF57850">
    <property type="entry name" value="RING/U-box"/>
    <property type="match status" value="1"/>
</dbReference>
<dbReference type="CDD" id="cd19756">
    <property type="entry name" value="Bbox2"/>
    <property type="match status" value="1"/>
</dbReference>
<keyword evidence="4" id="KW-0862">Zinc</keyword>
<dbReference type="Pfam" id="PF00643">
    <property type="entry name" value="zf-B_box"/>
    <property type="match status" value="1"/>
</dbReference>
<dbReference type="InterPro" id="IPR027370">
    <property type="entry name" value="Znf-RING_euk"/>
</dbReference>
<proteinExistence type="predicted"/>
<evidence type="ECO:0000256" key="2">
    <source>
        <dbReference type="ARBA" id="ARBA00022723"/>
    </source>
</evidence>
<protein>
    <recommendedName>
        <fullName evidence="11">RING-type domain-containing protein</fullName>
    </recommendedName>
</protein>
<sequence length="558" mass="64369">MKREIWICPICKNFLDRPKMFKCCRHTFCYRCLERFYSDRQEQETITCPNEKCNNQESILKKNVRDLPDNLFLKKLVELKTIRPRCLRHDDYLRAFCINCKQLACHTCSMVEHSKHQFVEIFEAADNMKYELTDAISKKKLSLDKVNDKLNKINQGLEIFNTKFKSIQDAIKQSGEDLKKLIDERVADLITESESIKTENLNQINPVKDTFMKHKRNMEAFICDSNELLNRGTSYMILNNVPKLLCESQSIEVPDYNQFVVNFGIKFSHKLVQKEDLIGSIRKQSDNSQEKIADKSQIIQGKPILLEGIPGTMIVKSCFIYFSSLYCGLFSSNEILVYHLNNLKQLKFVIEVGGLRDPQSIVATCNNLFISESLQSTTTVYKIDLFNYKSTKWTYSSTYSKLSVTEEDNLLMTCMNPNVLLEISLLGETLKEIQLDSSLDEPRHAIKIDENEYVVCHQGEKHRVCLIDSSGSSVNIVGGCSNSVFQSPNHLIKISKNDILIIDSSNVRTLSVDMKILKISRELKFDQPYESNVFGTLNVDKDRMIIISNNNFIMYFFS</sequence>
<reference evidence="10" key="1">
    <citation type="submission" date="2012-12" db="EMBL/GenBank/DDBJ databases">
        <authorList>
            <person name="Hellsten U."/>
            <person name="Grimwood J."/>
            <person name="Chapman J.A."/>
            <person name="Shapiro H."/>
            <person name="Aerts A."/>
            <person name="Otillar R.P."/>
            <person name="Terry A.Y."/>
            <person name="Boore J.L."/>
            <person name="Simakov O."/>
            <person name="Marletaz F."/>
            <person name="Cho S.-J."/>
            <person name="Edsinger-Gonzales E."/>
            <person name="Havlak P."/>
            <person name="Kuo D.-H."/>
            <person name="Larsson T."/>
            <person name="Lv J."/>
            <person name="Arendt D."/>
            <person name="Savage R."/>
            <person name="Osoegawa K."/>
            <person name="de Jong P."/>
            <person name="Lindberg D.R."/>
            <person name="Seaver E.C."/>
            <person name="Weisblat D.A."/>
            <person name="Putnam N.H."/>
            <person name="Grigoriev I.V."/>
            <person name="Rokhsar D.S."/>
        </authorList>
    </citation>
    <scope>NUCLEOTIDE SEQUENCE</scope>
</reference>
<dbReference type="InterPro" id="IPR011042">
    <property type="entry name" value="6-blade_b-propeller_TolB-like"/>
</dbReference>
<evidence type="ECO:0008006" key="11">
    <source>
        <dbReference type="Google" id="ProtNLM"/>
    </source>
</evidence>
<keyword evidence="3 5" id="KW-0863">Zinc-finger</keyword>
<dbReference type="CDD" id="cd16449">
    <property type="entry name" value="RING-HC"/>
    <property type="match status" value="1"/>
</dbReference>